<evidence type="ECO:0000313" key="1">
    <source>
        <dbReference type="EnsemblMetazoa" id="GAUT038275-PA"/>
    </source>
</evidence>
<dbReference type="AlphaFoldDB" id="A0A1A9VI72"/>
<name>A0A1A9VI72_GLOAU</name>
<accession>A0A1A9VI72</accession>
<proteinExistence type="predicted"/>
<protein>
    <submittedName>
        <fullName evidence="1">Uncharacterized protein</fullName>
    </submittedName>
</protein>
<keyword evidence="2" id="KW-1185">Reference proteome</keyword>
<dbReference type="VEuPathDB" id="VectorBase:GAUT038275"/>
<evidence type="ECO:0000313" key="2">
    <source>
        <dbReference type="Proteomes" id="UP000078200"/>
    </source>
</evidence>
<sequence length="116" mass="12914">MVANHSSNNRAVSAVPEYACHCATIVCRVLQVTFNNSLSINPFKTKKLSVFVGTRARRVMLDSGLSFGNHVDVVYGKVWGALAGIYSTNMHPPFRIKRSFGEQNSFKINQHKSEIN</sequence>
<dbReference type="Proteomes" id="UP000078200">
    <property type="component" value="Unassembled WGS sequence"/>
</dbReference>
<organism evidence="1 2">
    <name type="scientific">Glossina austeni</name>
    <name type="common">Savannah tsetse fly</name>
    <dbReference type="NCBI Taxonomy" id="7395"/>
    <lineage>
        <taxon>Eukaryota</taxon>
        <taxon>Metazoa</taxon>
        <taxon>Ecdysozoa</taxon>
        <taxon>Arthropoda</taxon>
        <taxon>Hexapoda</taxon>
        <taxon>Insecta</taxon>
        <taxon>Pterygota</taxon>
        <taxon>Neoptera</taxon>
        <taxon>Endopterygota</taxon>
        <taxon>Diptera</taxon>
        <taxon>Brachycera</taxon>
        <taxon>Muscomorpha</taxon>
        <taxon>Hippoboscoidea</taxon>
        <taxon>Glossinidae</taxon>
        <taxon>Glossina</taxon>
    </lineage>
</organism>
<reference evidence="1" key="1">
    <citation type="submission" date="2020-05" db="UniProtKB">
        <authorList>
            <consortium name="EnsemblMetazoa"/>
        </authorList>
    </citation>
    <scope>IDENTIFICATION</scope>
    <source>
        <strain evidence="1">TTRI</strain>
    </source>
</reference>
<dbReference type="EnsemblMetazoa" id="GAUT038275-RA">
    <property type="protein sequence ID" value="GAUT038275-PA"/>
    <property type="gene ID" value="GAUT038275"/>
</dbReference>